<proteinExistence type="predicted"/>
<evidence type="ECO:0000313" key="1">
    <source>
        <dbReference type="EMBL" id="SDE53057.1"/>
    </source>
</evidence>
<organism evidence="1 2">
    <name type="scientific">Salipiger thiooxidans</name>
    <dbReference type="NCBI Taxonomy" id="282683"/>
    <lineage>
        <taxon>Bacteria</taxon>
        <taxon>Pseudomonadati</taxon>
        <taxon>Pseudomonadota</taxon>
        <taxon>Alphaproteobacteria</taxon>
        <taxon>Rhodobacterales</taxon>
        <taxon>Roseobacteraceae</taxon>
        <taxon>Salipiger</taxon>
    </lineage>
</organism>
<evidence type="ECO:0000313" key="2">
    <source>
        <dbReference type="Proteomes" id="UP000198994"/>
    </source>
</evidence>
<dbReference type="EMBL" id="FNAV01000004">
    <property type="protein sequence ID" value="SDE53057.1"/>
    <property type="molecule type" value="Genomic_DNA"/>
</dbReference>
<dbReference type="AlphaFoldDB" id="A0A1G7DNH8"/>
<protein>
    <submittedName>
        <fullName evidence="1">Uncharacterized protein</fullName>
    </submittedName>
</protein>
<name>A0A1G7DNH8_9RHOB</name>
<gene>
    <name evidence="1" type="ORF">SAMN04488105_104334</name>
</gene>
<sequence length="71" mass="7710">MPTLSAAVGPLRSFVWLAALRRSFAKPDIGGILQQDLARQGHYAICLEPTLRALQGWPPFGTTSLSSRAMN</sequence>
<reference evidence="2" key="1">
    <citation type="submission" date="2016-10" db="EMBL/GenBank/DDBJ databases">
        <authorList>
            <person name="Varghese N."/>
            <person name="Submissions S."/>
        </authorList>
    </citation>
    <scope>NUCLEOTIDE SEQUENCE [LARGE SCALE GENOMIC DNA]</scope>
    <source>
        <strain evidence="2">DSM 10146</strain>
    </source>
</reference>
<keyword evidence="2" id="KW-1185">Reference proteome</keyword>
<dbReference type="Proteomes" id="UP000198994">
    <property type="component" value="Unassembled WGS sequence"/>
</dbReference>
<accession>A0A1G7DNH8</accession>